<evidence type="ECO:0000256" key="1">
    <source>
        <dbReference type="SAM" id="MobiDB-lite"/>
    </source>
</evidence>
<dbReference type="EMBL" id="FOTW01000035">
    <property type="protein sequence ID" value="SFM81493.1"/>
    <property type="molecule type" value="Genomic_DNA"/>
</dbReference>
<keyword evidence="4" id="KW-1185">Reference proteome</keyword>
<dbReference type="PANTHER" id="PTHR30441">
    <property type="entry name" value="DUF748 DOMAIN-CONTAINING PROTEIN"/>
    <property type="match status" value="1"/>
</dbReference>
<feature type="compositionally biased region" description="Polar residues" evidence="1">
    <location>
        <begin position="1"/>
        <end position="11"/>
    </location>
</feature>
<proteinExistence type="predicted"/>
<organism evidence="3 4">
    <name type="scientific">Rugamonas rubra</name>
    <dbReference type="NCBI Taxonomy" id="758825"/>
    <lineage>
        <taxon>Bacteria</taxon>
        <taxon>Pseudomonadati</taxon>
        <taxon>Pseudomonadota</taxon>
        <taxon>Betaproteobacteria</taxon>
        <taxon>Burkholderiales</taxon>
        <taxon>Oxalobacteraceae</taxon>
        <taxon>Telluria group</taxon>
        <taxon>Rugamonas</taxon>
    </lineage>
</organism>
<sequence length="1222" mass="127268">MKESSVESNNKPGPATQPVGANKLKAPLLRRKRWLVGAAGALATYTVGGFWLLPQVVQSQLPKFAHSELERNASIGAVRFNPFTLCLEADDFRLDEANGAPLFAVGKLAVELNWSSIVRRAWSVAEVRVGAPRLHLAIAPDGTFNIAQLLDTLNRRPKDPSSGMPRLIVGHFALERGKVEVSDRRAGYADTITPIDFALNNLSTLPDRNGDYTLSADATHGGKLHWRGTAALNPIGGGGELTLDQLALPGLASYLKAYTRVGVSSGKLSAKLPYRFAYADGKLDASLSGASLSLRELALVGDKAGAPFASVNAFDISDVGADLAAHSVTIGGVRLAGAKLEARRNAKGELDLAQLMIAAPAASSMPASAVAAAPAGKPAAGAAGNWKVQLKQLAVEQLAMGLVDETVSPPLTVSAENIQLKLALHAEQAAAGLKMSVADAAFSLAELSMVSGKQAPLKLAQLGFTGGTVDLAGRQLSVDRVYADGGQLDLTRDSKGKFMFMGLLPKSGPAPATPAAAGAASKASAESAAAPWSSKIGSVELSKFGALYDDQGSGIKVNLQDFNLKLDGVSNDLKQALPFKLAVGLREGGHMTGQGKIVPATGALESDLLLKGLALAPVQPLLAKHVKLKIAGGVINGQGHLSSGGAGTAKNPTLRYAGMFEVATLRLNEQDNDLFAAWKSVRADKLTLNIGPDSLDIPELRVVEPNAKLIIEDDRSLNAQRLLVRSPEEAATAAASASAAATGKAAAPAPTVATAPTPLSASAQTAKAPAAKVRNANAQAAIAPDADAGFPVRVRRLRLQNAKLDFTDLSLRPQFSAKIYELNGIVNGLSTRRDARSQIELDGRVDEFGLARVRGQLNPFVPADNTDLDVVFKNVDMVSASPYSMKFAGYKIAEGKISLDLQYKVRAGALEGNNHIVLDKMTLGERIDSPDALKLPLELALAILKDSDGRIDLGLPVAGNLNDPQFSYGALVWKAVGNVLGKVVTAPFRALGALLGINGDKLEAVDFDAGSARLLPPEREKLKQVAQILAKRAQLSVTVPGQYSEAVDGAALREQALRRKATAKAGIKLEAGEAAGPLNLGERAMRGALRDLYAERFGAAELDKQKKAAEAAAVAVPAGEQGGAAKAPAKLPVWQRVGKLIQGEPQVADPAAFYGKLRERLEASEVLPADALAKLGAQRAAAIVAALAEAGVDAASARAGAPEPVGAEAGKQVALKLGLSAK</sequence>
<dbReference type="AlphaFoldDB" id="A0A1I4TY58"/>
<gene>
    <name evidence="3" type="ORF">SAMN02982985_05387</name>
</gene>
<dbReference type="GO" id="GO:0090313">
    <property type="term" value="P:regulation of protein targeting to membrane"/>
    <property type="evidence" value="ECO:0007669"/>
    <property type="project" value="TreeGrafter"/>
</dbReference>
<dbReference type="STRING" id="758825.SAMN02982985_05387"/>
<feature type="transmembrane region" description="Helical" evidence="2">
    <location>
        <begin position="34"/>
        <end position="53"/>
    </location>
</feature>
<evidence type="ECO:0000313" key="4">
    <source>
        <dbReference type="Proteomes" id="UP000199470"/>
    </source>
</evidence>
<dbReference type="Pfam" id="PF05359">
    <property type="entry name" value="DUF748"/>
    <property type="match status" value="1"/>
</dbReference>
<dbReference type="PANTHER" id="PTHR30441:SF8">
    <property type="entry name" value="DUF748 DOMAIN-CONTAINING PROTEIN"/>
    <property type="match status" value="1"/>
</dbReference>
<reference evidence="3 4" key="1">
    <citation type="submission" date="2016-10" db="EMBL/GenBank/DDBJ databases">
        <authorList>
            <person name="de Groot N.N."/>
        </authorList>
    </citation>
    <scope>NUCLEOTIDE SEQUENCE [LARGE SCALE GENOMIC DNA]</scope>
    <source>
        <strain evidence="3 4">ATCC 43154</strain>
    </source>
</reference>
<dbReference type="GO" id="GO:0005886">
    <property type="term" value="C:plasma membrane"/>
    <property type="evidence" value="ECO:0007669"/>
    <property type="project" value="TreeGrafter"/>
</dbReference>
<keyword evidence="2" id="KW-1133">Transmembrane helix</keyword>
<accession>A0A1I4TY58</accession>
<dbReference type="OrthoDB" id="9757969at2"/>
<keyword evidence="2" id="KW-0812">Transmembrane</keyword>
<dbReference type="InterPro" id="IPR008023">
    <property type="entry name" value="DUF748"/>
</dbReference>
<evidence type="ECO:0008006" key="5">
    <source>
        <dbReference type="Google" id="ProtNLM"/>
    </source>
</evidence>
<feature type="region of interest" description="Disordered" evidence="1">
    <location>
        <begin position="1"/>
        <end position="22"/>
    </location>
</feature>
<evidence type="ECO:0000256" key="2">
    <source>
        <dbReference type="SAM" id="Phobius"/>
    </source>
</evidence>
<name>A0A1I4TY58_9BURK</name>
<evidence type="ECO:0000313" key="3">
    <source>
        <dbReference type="EMBL" id="SFM81493.1"/>
    </source>
</evidence>
<dbReference type="InterPro" id="IPR052894">
    <property type="entry name" value="AsmA-related"/>
</dbReference>
<keyword evidence="2" id="KW-0472">Membrane</keyword>
<dbReference type="Proteomes" id="UP000199470">
    <property type="component" value="Unassembled WGS sequence"/>
</dbReference>
<protein>
    <recommendedName>
        <fullName evidence="5">DUF748 domain-containing protein</fullName>
    </recommendedName>
</protein>